<keyword evidence="3" id="KW-1185">Reference proteome</keyword>
<dbReference type="Proteomes" id="UP000770717">
    <property type="component" value="Unassembled WGS sequence"/>
</dbReference>
<evidence type="ECO:0000256" key="1">
    <source>
        <dbReference type="SAM" id="MobiDB-lite"/>
    </source>
</evidence>
<dbReference type="OrthoDB" id="10055960at2759"/>
<proteinExistence type="predicted"/>
<evidence type="ECO:0000313" key="2">
    <source>
        <dbReference type="EMBL" id="KAG9463918.1"/>
    </source>
</evidence>
<organism evidence="2 3">
    <name type="scientific">Eleutherodactylus coqui</name>
    <name type="common">Puerto Rican coqui</name>
    <dbReference type="NCBI Taxonomy" id="57060"/>
    <lineage>
        <taxon>Eukaryota</taxon>
        <taxon>Metazoa</taxon>
        <taxon>Chordata</taxon>
        <taxon>Craniata</taxon>
        <taxon>Vertebrata</taxon>
        <taxon>Euteleostomi</taxon>
        <taxon>Amphibia</taxon>
        <taxon>Batrachia</taxon>
        <taxon>Anura</taxon>
        <taxon>Neobatrachia</taxon>
        <taxon>Hyloidea</taxon>
        <taxon>Eleutherodactylidae</taxon>
        <taxon>Eleutherodactylinae</taxon>
        <taxon>Eleutherodactylus</taxon>
        <taxon>Eleutherodactylus</taxon>
    </lineage>
</organism>
<sequence length="116" mass="13597">MERLLRACWFCRTSPCTAFCQVMFANTLSSLLMQNEEVRYMESELERYKQKYAELQAFTRSLIQSIRLNDREQQQILVSEPPLELEEMDYSHASPDHDDTSFSISSMPEKNISDGM</sequence>
<dbReference type="AlphaFoldDB" id="A0A8J6BNR4"/>
<accession>A0A8J6BNR4</accession>
<evidence type="ECO:0000313" key="3">
    <source>
        <dbReference type="Proteomes" id="UP000770717"/>
    </source>
</evidence>
<comment type="caution">
    <text evidence="2">The sequence shown here is derived from an EMBL/GenBank/DDBJ whole genome shotgun (WGS) entry which is preliminary data.</text>
</comment>
<protein>
    <submittedName>
        <fullName evidence="2">Uncharacterized protein</fullName>
    </submittedName>
</protein>
<gene>
    <name evidence="2" type="ORF">GDO78_020799</name>
</gene>
<name>A0A8J6BNR4_ELECQ</name>
<feature type="region of interest" description="Disordered" evidence="1">
    <location>
        <begin position="87"/>
        <end position="116"/>
    </location>
</feature>
<dbReference type="EMBL" id="WNTK01005500">
    <property type="protein sequence ID" value="KAG9463918.1"/>
    <property type="molecule type" value="Genomic_DNA"/>
</dbReference>
<reference evidence="2" key="1">
    <citation type="thesis" date="2020" institute="ProQuest LLC" country="789 East Eisenhower Parkway, Ann Arbor, MI, USA">
        <title>Comparative Genomics and Chromosome Evolution.</title>
        <authorList>
            <person name="Mudd A.B."/>
        </authorList>
    </citation>
    <scope>NUCLEOTIDE SEQUENCE</scope>
    <source>
        <strain evidence="2">HN-11 Male</strain>
        <tissue evidence="2">Kidney and liver</tissue>
    </source>
</reference>